<feature type="domain" description="DUF6531" evidence="3">
    <location>
        <begin position="164"/>
        <end position="229"/>
    </location>
</feature>
<dbReference type="AlphaFoldDB" id="A0AAW3M1B4"/>
<gene>
    <name evidence="5" type="ORF">AO287_00590</name>
</gene>
<dbReference type="Gene3D" id="2.180.10.10">
    <property type="entry name" value="RHS repeat-associated core"/>
    <property type="match status" value="1"/>
</dbReference>
<dbReference type="InterPro" id="IPR045351">
    <property type="entry name" value="DUF6531"/>
</dbReference>
<evidence type="ECO:0000313" key="5">
    <source>
        <dbReference type="EMBL" id="KTC60455.1"/>
    </source>
</evidence>
<protein>
    <recommendedName>
        <fullName evidence="7">YD repeat-containing protein</fullName>
    </recommendedName>
</protein>
<feature type="region of interest" description="Disordered" evidence="2">
    <location>
        <begin position="527"/>
        <end position="547"/>
    </location>
</feature>
<comment type="caution">
    <text evidence="5">The sequence shown here is derived from an EMBL/GenBank/DDBJ whole genome shotgun (WGS) entry which is preliminary data.</text>
</comment>
<evidence type="ECO:0000256" key="1">
    <source>
        <dbReference type="ARBA" id="ARBA00022737"/>
    </source>
</evidence>
<evidence type="ECO:0000259" key="3">
    <source>
        <dbReference type="Pfam" id="PF20148"/>
    </source>
</evidence>
<evidence type="ECO:0000259" key="4">
    <source>
        <dbReference type="Pfam" id="PF25023"/>
    </source>
</evidence>
<feature type="domain" description="Teneurin-like YD-shell" evidence="4">
    <location>
        <begin position="309"/>
        <end position="526"/>
    </location>
</feature>
<organism evidence="5 6">
    <name type="scientific">Pseudomonas savastanoi</name>
    <name type="common">Pseudomonas syringae pv. savastanoi</name>
    <dbReference type="NCBI Taxonomy" id="29438"/>
    <lineage>
        <taxon>Bacteria</taxon>
        <taxon>Pseudomonadati</taxon>
        <taxon>Pseudomonadota</taxon>
        <taxon>Gammaproteobacteria</taxon>
        <taxon>Pseudomonadales</taxon>
        <taxon>Pseudomonadaceae</taxon>
        <taxon>Pseudomonas</taxon>
    </lineage>
</organism>
<dbReference type="Pfam" id="PF20148">
    <property type="entry name" value="DUF6531"/>
    <property type="match status" value="1"/>
</dbReference>
<evidence type="ECO:0000313" key="6">
    <source>
        <dbReference type="Proteomes" id="UP000054513"/>
    </source>
</evidence>
<evidence type="ECO:0000256" key="2">
    <source>
        <dbReference type="SAM" id="MobiDB-lite"/>
    </source>
</evidence>
<dbReference type="Pfam" id="PF25023">
    <property type="entry name" value="TEN_YD-shell"/>
    <property type="match status" value="1"/>
</dbReference>
<dbReference type="Proteomes" id="UP000054513">
    <property type="component" value="Unassembled WGS sequence"/>
</dbReference>
<keyword evidence="1" id="KW-0677">Repeat</keyword>
<feature type="compositionally biased region" description="Pro residues" evidence="2">
    <location>
        <begin position="533"/>
        <end position="547"/>
    </location>
</feature>
<dbReference type="InterPro" id="IPR056823">
    <property type="entry name" value="TEN-like_YD-shell"/>
</dbReference>
<reference evidence="5 6" key="1">
    <citation type="submission" date="2015-09" db="EMBL/GenBank/DDBJ databases">
        <title>Genome sequence of ICMP 19499.</title>
        <authorList>
            <person name="Visnovsky S.B."/>
            <person name="Lu A."/>
            <person name="Panda P."/>
            <person name="Pitman A.R."/>
        </authorList>
    </citation>
    <scope>NUCLEOTIDE SEQUENCE [LARGE SCALE GENOMIC DNA]</scope>
    <source>
        <strain evidence="5 6">ICMP 19499</strain>
    </source>
</reference>
<sequence length="547" mass="60494">MVSKFAVSNLTLAVFITFISPVGQAAVKWQIMDEIRGVIPAPYIDRALLDARFDTAKLACDAWAIGVYNSFFEGNPIYGAIPNIANGKPVGASWLLAPALVCESYYTDFIKSPITGQFRGAASGSVTISEPICPEGKELDKTGEICVKIDSKNMGAPPEESCVGNPINVAIGNKFQYETDYSSNTVNGLSFSRYYNSIDGVWRHNYSSLIRFYNGKISLVEADGRESLFTLQGEIAIPERQNESATMAKKDNYWIYTSPEGQRSSFDATSGRLVEQFSPQRGRFILSYNSGYVKVTDQKGQSLSFSEDVSHQPLTFNTADLNIKYNYNANKSLTQVVRSRGKQTEARNFHYEDARNTSLLTGITDERGVRFATWTYDTKGRAISSEHAGGAGRTQIAYNDDGSSIVTNELGKQTTYKYAEIDGVKRLSELVGEPSPNCPASNSKYSYDENGRLRYRVDAKGLVTTYEYDGQGLESKRIEAAGTPEQRIITTEWHSEFPVPIKITDDIRSTTYYYDSEGRLMAEVQAPNNVPVSPSPGTPITLPPRPN</sequence>
<dbReference type="RefSeq" id="WP_058400894.1">
    <property type="nucleotide sequence ID" value="NZ_LKCI01000016.1"/>
</dbReference>
<dbReference type="EMBL" id="LKCI01000016">
    <property type="protein sequence ID" value="KTC60455.1"/>
    <property type="molecule type" value="Genomic_DNA"/>
</dbReference>
<name>A0AAW3M1B4_PSESS</name>
<proteinExistence type="predicted"/>
<accession>A0AAW3M1B4</accession>
<evidence type="ECO:0008006" key="7">
    <source>
        <dbReference type="Google" id="ProtNLM"/>
    </source>
</evidence>